<dbReference type="EMBL" id="MHKI01000009">
    <property type="protein sequence ID" value="OGY87389.1"/>
    <property type="molecule type" value="Genomic_DNA"/>
</dbReference>
<feature type="transmembrane region" description="Helical" evidence="1">
    <location>
        <begin position="12"/>
        <end position="39"/>
    </location>
</feature>
<keyword evidence="1" id="KW-0812">Transmembrane</keyword>
<dbReference type="Proteomes" id="UP000176420">
    <property type="component" value="Unassembled WGS sequence"/>
</dbReference>
<sequence length="222" mass="25850">MKRNKKRIFLSIFVVIVATTSAFYIIHVLVGLLALVGFFSTIGPNTDTEIIALHQKHETEFFELVNMLNEDVAKGHDIRTIYEGFSKNDPLDEVIYLDDDGKYQHSLPHQSKDKAIISTERSKEYNRRMHALHVFRIDTAPLSIDLMSSNQRSYFFYVYSAGIIDEGELKSLLYSPVKVDMGKMLKADRLESLDHINFKPTQEYRAIKPLNDNWWIYYEFSQ</sequence>
<evidence type="ECO:0000256" key="1">
    <source>
        <dbReference type="SAM" id="Phobius"/>
    </source>
</evidence>
<keyword evidence="1" id="KW-1133">Transmembrane helix</keyword>
<organism evidence="2 3">
    <name type="scientific">Candidatus Kerfeldbacteria bacterium RIFOXYB2_FULL_38_14</name>
    <dbReference type="NCBI Taxonomy" id="1798547"/>
    <lineage>
        <taxon>Bacteria</taxon>
        <taxon>Candidatus Kerfeldiibacteriota</taxon>
    </lineage>
</organism>
<comment type="caution">
    <text evidence="2">The sequence shown here is derived from an EMBL/GenBank/DDBJ whole genome shotgun (WGS) entry which is preliminary data.</text>
</comment>
<accession>A0A1G2BFR5</accession>
<protein>
    <submittedName>
        <fullName evidence="2">Uncharacterized protein</fullName>
    </submittedName>
</protein>
<gene>
    <name evidence="2" type="ORF">A2319_05485</name>
</gene>
<evidence type="ECO:0000313" key="2">
    <source>
        <dbReference type="EMBL" id="OGY87389.1"/>
    </source>
</evidence>
<dbReference type="AlphaFoldDB" id="A0A1G2BFR5"/>
<proteinExistence type="predicted"/>
<name>A0A1G2BFR5_9BACT</name>
<keyword evidence="1" id="KW-0472">Membrane</keyword>
<evidence type="ECO:0000313" key="3">
    <source>
        <dbReference type="Proteomes" id="UP000176420"/>
    </source>
</evidence>
<reference evidence="2 3" key="1">
    <citation type="journal article" date="2016" name="Nat. Commun.">
        <title>Thousands of microbial genomes shed light on interconnected biogeochemical processes in an aquifer system.</title>
        <authorList>
            <person name="Anantharaman K."/>
            <person name="Brown C.T."/>
            <person name="Hug L.A."/>
            <person name="Sharon I."/>
            <person name="Castelle C.J."/>
            <person name="Probst A.J."/>
            <person name="Thomas B.C."/>
            <person name="Singh A."/>
            <person name="Wilkins M.J."/>
            <person name="Karaoz U."/>
            <person name="Brodie E.L."/>
            <person name="Williams K.H."/>
            <person name="Hubbard S.S."/>
            <person name="Banfield J.F."/>
        </authorList>
    </citation>
    <scope>NUCLEOTIDE SEQUENCE [LARGE SCALE GENOMIC DNA]</scope>
</reference>